<dbReference type="Pfam" id="PF00646">
    <property type="entry name" value="F-box"/>
    <property type="match status" value="1"/>
</dbReference>
<dbReference type="EMBL" id="LUEZ02000056">
    <property type="protein sequence ID" value="RDB20809.1"/>
    <property type="molecule type" value="Genomic_DNA"/>
</dbReference>
<sequence>MSHPFPKFSLQTLANELIIVILEHLDVPSLLKCKQVSRFLATLITNSVALEYKIELYFAHLIDGPPSALSKSARLRLLDDHQRAWNNISWSSTLEIPLTAAELSTPELSAWELNNGLLALAANRHLRFIQLPSRMRGINHREWAFDDIGFNIRDFAMDRSQDLLVVVERFDPALHDPNEGHLRIHLRSLSTGGPHPLAQDETIKYPLPAITEHDPEPWHVMQIYAGFVAVMVQTVDEEDLALPSFHSELGFWDWKSGRRKMIVRGPIHSFAFLSERYVLLGVCRLDPDPPDDVIPDTLPSLDVIDMSNAADVLSISEPPIISELTGTPSPILCSFAFPPFFHPSTNYYDDDALRPELSIRTDYSSAIPDLDVPFTTSPRDRLIVVTMNNPETNREPVTLFVRASAFLGMIPKARPSLRVFDWEVWGTVHTRMVHIDLSDTWFCYVHGMKAVVPSTHKAHVVELWDFNLPAVKRGVGLHCLDVPPEARPVQPSIPARFEGYVRQRHIMDRVELNHTSRGNRPTQPTKVFDDNKAVTSLPCRVQTFTTPDPKGSRNFMMTEDSLVLVVSAPFLQDDAKFIILSF</sequence>
<proteinExistence type="predicted"/>
<dbReference type="SMART" id="SM00256">
    <property type="entry name" value="FBOX"/>
    <property type="match status" value="1"/>
</dbReference>
<feature type="domain" description="F-box" evidence="1">
    <location>
        <begin position="7"/>
        <end position="61"/>
    </location>
</feature>
<reference evidence="2" key="1">
    <citation type="submission" date="2018-04" db="EMBL/GenBank/DDBJ databases">
        <title>Whole genome sequencing of Hypsizygus marmoreus.</title>
        <authorList>
            <person name="Choi I.-G."/>
            <person name="Min B."/>
            <person name="Kim J.-G."/>
            <person name="Kim S."/>
            <person name="Oh Y.-L."/>
            <person name="Kong W.-S."/>
            <person name="Park H."/>
            <person name="Jeong J."/>
            <person name="Song E.-S."/>
        </authorList>
    </citation>
    <scope>NUCLEOTIDE SEQUENCE [LARGE SCALE GENOMIC DNA]</scope>
    <source>
        <strain evidence="2">51987-8</strain>
    </source>
</reference>
<dbReference type="SUPFAM" id="SSF81383">
    <property type="entry name" value="F-box domain"/>
    <property type="match status" value="1"/>
</dbReference>
<dbReference type="Proteomes" id="UP000076154">
    <property type="component" value="Unassembled WGS sequence"/>
</dbReference>
<protein>
    <recommendedName>
        <fullName evidence="1">F-box domain-containing protein</fullName>
    </recommendedName>
</protein>
<organism evidence="2 3">
    <name type="scientific">Hypsizygus marmoreus</name>
    <name type="common">White beech mushroom</name>
    <name type="synonym">Agaricus marmoreus</name>
    <dbReference type="NCBI Taxonomy" id="39966"/>
    <lineage>
        <taxon>Eukaryota</taxon>
        <taxon>Fungi</taxon>
        <taxon>Dikarya</taxon>
        <taxon>Basidiomycota</taxon>
        <taxon>Agaricomycotina</taxon>
        <taxon>Agaricomycetes</taxon>
        <taxon>Agaricomycetidae</taxon>
        <taxon>Agaricales</taxon>
        <taxon>Tricholomatineae</taxon>
        <taxon>Lyophyllaceae</taxon>
        <taxon>Hypsizygus</taxon>
    </lineage>
</organism>
<dbReference type="OrthoDB" id="2745718at2759"/>
<dbReference type="InterPro" id="IPR001810">
    <property type="entry name" value="F-box_dom"/>
</dbReference>
<evidence type="ECO:0000313" key="2">
    <source>
        <dbReference type="EMBL" id="RDB20809.1"/>
    </source>
</evidence>
<accession>A0A369JF82</accession>
<keyword evidence="3" id="KW-1185">Reference proteome</keyword>
<evidence type="ECO:0000259" key="1">
    <source>
        <dbReference type="PROSITE" id="PS50181"/>
    </source>
</evidence>
<dbReference type="InParanoid" id="A0A369JF82"/>
<dbReference type="PROSITE" id="PS50181">
    <property type="entry name" value="FBOX"/>
    <property type="match status" value="1"/>
</dbReference>
<comment type="caution">
    <text evidence="2">The sequence shown here is derived from an EMBL/GenBank/DDBJ whole genome shotgun (WGS) entry which is preliminary data.</text>
</comment>
<dbReference type="CDD" id="cd09917">
    <property type="entry name" value="F-box_SF"/>
    <property type="match status" value="1"/>
</dbReference>
<evidence type="ECO:0000313" key="3">
    <source>
        <dbReference type="Proteomes" id="UP000076154"/>
    </source>
</evidence>
<gene>
    <name evidence="2" type="ORF">Hypma_011996</name>
</gene>
<dbReference type="AlphaFoldDB" id="A0A369JF82"/>
<dbReference type="InterPro" id="IPR036047">
    <property type="entry name" value="F-box-like_dom_sf"/>
</dbReference>
<name>A0A369JF82_HYPMA</name>